<keyword evidence="3" id="KW-1185">Reference proteome</keyword>
<protein>
    <submittedName>
        <fullName evidence="2">Uncharacterized protein</fullName>
    </submittedName>
</protein>
<name>A0ABN3DCM5_9ACTN</name>
<dbReference type="EMBL" id="BAAATR010000001">
    <property type="protein sequence ID" value="GAA2227235.1"/>
    <property type="molecule type" value="Genomic_DNA"/>
</dbReference>
<evidence type="ECO:0000313" key="2">
    <source>
        <dbReference type="EMBL" id="GAA2227235.1"/>
    </source>
</evidence>
<keyword evidence="1" id="KW-0812">Transmembrane</keyword>
<gene>
    <name evidence="2" type="ORF">GCM10010430_03250</name>
</gene>
<feature type="transmembrane region" description="Helical" evidence="1">
    <location>
        <begin position="44"/>
        <end position="63"/>
    </location>
</feature>
<accession>A0ABN3DCM5</accession>
<keyword evidence="1" id="KW-0472">Membrane</keyword>
<comment type="caution">
    <text evidence="2">The sequence shown here is derived from an EMBL/GenBank/DDBJ whole genome shotgun (WGS) entry which is preliminary data.</text>
</comment>
<dbReference type="Proteomes" id="UP001500305">
    <property type="component" value="Unassembled WGS sequence"/>
</dbReference>
<evidence type="ECO:0000313" key="3">
    <source>
        <dbReference type="Proteomes" id="UP001500305"/>
    </source>
</evidence>
<sequence>MEYVGPGIACLLFGVVGVISLFNPRGMADRFLNRVSPGRRVPTWPGGVTMLIISALFLVGMLSKLLA</sequence>
<organism evidence="2 3">
    <name type="scientific">Kitasatospora cystarginea</name>
    <dbReference type="NCBI Taxonomy" id="58350"/>
    <lineage>
        <taxon>Bacteria</taxon>
        <taxon>Bacillati</taxon>
        <taxon>Actinomycetota</taxon>
        <taxon>Actinomycetes</taxon>
        <taxon>Kitasatosporales</taxon>
        <taxon>Streptomycetaceae</taxon>
        <taxon>Kitasatospora</taxon>
    </lineage>
</organism>
<evidence type="ECO:0000256" key="1">
    <source>
        <dbReference type="SAM" id="Phobius"/>
    </source>
</evidence>
<keyword evidence="1" id="KW-1133">Transmembrane helix</keyword>
<proteinExistence type="predicted"/>
<feature type="transmembrane region" description="Helical" evidence="1">
    <location>
        <begin position="6"/>
        <end position="23"/>
    </location>
</feature>
<reference evidence="2 3" key="1">
    <citation type="journal article" date="2019" name="Int. J. Syst. Evol. Microbiol.">
        <title>The Global Catalogue of Microorganisms (GCM) 10K type strain sequencing project: providing services to taxonomists for standard genome sequencing and annotation.</title>
        <authorList>
            <consortium name="The Broad Institute Genomics Platform"/>
            <consortium name="The Broad Institute Genome Sequencing Center for Infectious Disease"/>
            <person name="Wu L."/>
            <person name="Ma J."/>
        </authorList>
    </citation>
    <scope>NUCLEOTIDE SEQUENCE [LARGE SCALE GENOMIC DNA]</scope>
    <source>
        <strain evidence="2 3">JCM 7356</strain>
    </source>
</reference>